<dbReference type="InterPro" id="IPR011717">
    <property type="entry name" value="TPR-4"/>
</dbReference>
<dbReference type="RefSeq" id="WP_184575781.1">
    <property type="nucleotide sequence ID" value="NZ_JACHJT010000001.1"/>
</dbReference>
<dbReference type="PANTHER" id="PTHR44917:SF1">
    <property type="entry name" value="PROTEIN HIGH CHLOROPHYLL FLUORESCENT 107"/>
    <property type="match status" value="1"/>
</dbReference>
<proteinExistence type="predicted"/>
<name>A0A7W7W128_9ACTN</name>
<dbReference type="Proteomes" id="UP000523007">
    <property type="component" value="Unassembled WGS sequence"/>
</dbReference>
<evidence type="ECO:0000256" key="1">
    <source>
        <dbReference type="SAM" id="MobiDB-lite"/>
    </source>
</evidence>
<dbReference type="SUPFAM" id="SSF81901">
    <property type="entry name" value="HCP-like"/>
    <property type="match status" value="1"/>
</dbReference>
<feature type="compositionally biased region" description="Basic and acidic residues" evidence="1">
    <location>
        <begin position="731"/>
        <end position="741"/>
    </location>
</feature>
<dbReference type="SMART" id="SM00028">
    <property type="entry name" value="TPR"/>
    <property type="match status" value="5"/>
</dbReference>
<protein>
    <submittedName>
        <fullName evidence="2">Flp pilus assembly protein TadD</fullName>
    </submittedName>
</protein>
<feature type="compositionally biased region" description="Acidic residues" evidence="1">
    <location>
        <begin position="745"/>
        <end position="755"/>
    </location>
</feature>
<evidence type="ECO:0000313" key="3">
    <source>
        <dbReference type="Proteomes" id="UP000523007"/>
    </source>
</evidence>
<dbReference type="Gene3D" id="1.25.40.10">
    <property type="entry name" value="Tetratricopeptide repeat domain"/>
    <property type="match status" value="1"/>
</dbReference>
<dbReference type="Pfam" id="PF13374">
    <property type="entry name" value="TPR_10"/>
    <property type="match status" value="1"/>
</dbReference>
<dbReference type="GO" id="GO:0003727">
    <property type="term" value="F:single-stranded RNA binding"/>
    <property type="evidence" value="ECO:0007669"/>
    <property type="project" value="TreeGrafter"/>
</dbReference>
<dbReference type="Pfam" id="PF13432">
    <property type="entry name" value="TPR_16"/>
    <property type="match status" value="1"/>
</dbReference>
<comment type="caution">
    <text evidence="2">The sequence shown here is derived from an EMBL/GenBank/DDBJ whole genome shotgun (WGS) entry which is preliminary data.</text>
</comment>
<dbReference type="SMART" id="SM00671">
    <property type="entry name" value="SEL1"/>
    <property type="match status" value="7"/>
</dbReference>
<dbReference type="PANTHER" id="PTHR44917">
    <property type="entry name" value="PROTEIN HIGH CHLOROPHYLL FLUORESCENT 107"/>
    <property type="match status" value="1"/>
</dbReference>
<dbReference type="AlphaFoldDB" id="A0A7W7W128"/>
<feature type="region of interest" description="Disordered" evidence="1">
    <location>
        <begin position="731"/>
        <end position="755"/>
    </location>
</feature>
<organism evidence="2 3">
    <name type="scientific">Lipingzhangella halophila</name>
    <dbReference type="NCBI Taxonomy" id="1783352"/>
    <lineage>
        <taxon>Bacteria</taxon>
        <taxon>Bacillati</taxon>
        <taxon>Actinomycetota</taxon>
        <taxon>Actinomycetes</taxon>
        <taxon>Streptosporangiales</taxon>
        <taxon>Nocardiopsidaceae</taxon>
        <taxon>Lipingzhangella</taxon>
    </lineage>
</organism>
<dbReference type="Pfam" id="PF13424">
    <property type="entry name" value="TPR_12"/>
    <property type="match status" value="1"/>
</dbReference>
<dbReference type="EMBL" id="JACHJT010000001">
    <property type="protein sequence ID" value="MBB4930522.1"/>
    <property type="molecule type" value="Genomic_DNA"/>
</dbReference>
<dbReference type="GO" id="GO:0006397">
    <property type="term" value="P:mRNA processing"/>
    <property type="evidence" value="ECO:0007669"/>
    <property type="project" value="InterPro"/>
</dbReference>
<dbReference type="GO" id="GO:0006417">
    <property type="term" value="P:regulation of translation"/>
    <property type="evidence" value="ECO:0007669"/>
    <property type="project" value="TreeGrafter"/>
</dbReference>
<dbReference type="Pfam" id="PF07721">
    <property type="entry name" value="TPR_4"/>
    <property type="match status" value="1"/>
</dbReference>
<evidence type="ECO:0000313" key="2">
    <source>
        <dbReference type="EMBL" id="MBB4930522.1"/>
    </source>
</evidence>
<dbReference type="InterPro" id="IPR006597">
    <property type="entry name" value="Sel1-like"/>
</dbReference>
<dbReference type="GO" id="GO:0003729">
    <property type="term" value="F:mRNA binding"/>
    <property type="evidence" value="ECO:0007669"/>
    <property type="project" value="InterPro"/>
</dbReference>
<dbReference type="GO" id="GO:0042802">
    <property type="term" value="F:identical protein binding"/>
    <property type="evidence" value="ECO:0007669"/>
    <property type="project" value="InterPro"/>
</dbReference>
<keyword evidence="3" id="KW-1185">Reference proteome</keyword>
<dbReference type="InterPro" id="IPR011990">
    <property type="entry name" value="TPR-like_helical_dom_sf"/>
</dbReference>
<accession>A0A7W7W128</accession>
<dbReference type="InterPro" id="IPR044624">
    <property type="entry name" value="Mbb1-like"/>
</dbReference>
<reference evidence="2 3" key="1">
    <citation type="submission" date="2020-08" db="EMBL/GenBank/DDBJ databases">
        <title>Sequencing the genomes of 1000 actinobacteria strains.</title>
        <authorList>
            <person name="Klenk H.-P."/>
        </authorList>
    </citation>
    <scope>NUCLEOTIDE SEQUENCE [LARGE SCALE GENOMIC DNA]</scope>
    <source>
        <strain evidence="2 3">DSM 102030</strain>
    </source>
</reference>
<dbReference type="InterPro" id="IPR019734">
    <property type="entry name" value="TPR_rpt"/>
</dbReference>
<sequence length="755" mass="83471">MKARWGPWVSSGALALLTVVVGVATNQIQPTAPDATTALWAAGAVVAAAATGLITHKTARPAQPEPHLWEGLTGPRGRPRLLTEVTPRALGAHPSRYADEGEGPYLARAADAALASALADETRRTVLVCGPRLAGTTRTLAQAARSALGQWRVAAFVDDPSVPLADMITAAAEHVDRDHGVVLWLERLTPERFVELAQAVARDLPTGVRILATLDSAVLEGARVPEPARMQIEDHAHRIDVGALTGSELRDVAEADLYADLRPVLEAEDDVLLGRLLVSWTQIRDALSDQGEQATSRIALVRAVTDWQRISPPRRLNTIVLDYLYRAYRNHLAGRPPNSPVSASDFRAALKWARTSEAAHRPRLVDEYKDASGAFYTAHPLLAALAEDAEEPAAWAVADPLWRYADMYFDGDQRRDLGYTALRLGAYPAARRLLNHTDTEIDPAALTRIAQWLATEGNVEAAHIWLRRVISTEHPDEAPRAMVGLGVLEYEQGNTETARTWLRRVITTQHPDEAPRAMSNLGILEEQQGNTGAARTWYHHAITTQHPDHTPRAMYNLGVLEKQQGNTETARTWYHHAITTQHPDHTPRAMYNLGVLEKQQGNTETARTWYHHAITTEHPEEAPSAMVGLGVLEYEQGNTETAHTWLRRVITTEHPDEAPRAMSNLGILEYEQGNTETAHTWYHHAITTQHPDHTPRAESLLRELEEGVAERRSAEHFARYGWQAYADPALLRRREPVRDSGADSAQDEDEPDTSG</sequence>
<gene>
    <name evidence="2" type="ORF">F4561_001342</name>
</gene>